<dbReference type="RefSeq" id="WP_125730369.1">
    <property type="nucleotide sequence ID" value="NZ_AP019314.1"/>
</dbReference>
<feature type="domain" description="Ice-binding protein C-terminal" evidence="1">
    <location>
        <begin position="191"/>
        <end position="214"/>
    </location>
</feature>
<proteinExistence type="predicted"/>
<dbReference type="NCBIfam" id="TIGR02595">
    <property type="entry name" value="PEP_CTERM"/>
    <property type="match status" value="1"/>
</dbReference>
<name>A0A3G9JVU4_MICVR</name>
<dbReference type="Proteomes" id="UP000278152">
    <property type="component" value="Chromosome"/>
</dbReference>
<evidence type="ECO:0000313" key="2">
    <source>
        <dbReference type="EMBL" id="BBH38224.1"/>
    </source>
</evidence>
<accession>A0A3G9JVU4</accession>
<organism evidence="2 3">
    <name type="scientific">Microcystis viridis NIES-102</name>
    <dbReference type="NCBI Taxonomy" id="213615"/>
    <lineage>
        <taxon>Bacteria</taxon>
        <taxon>Bacillati</taxon>
        <taxon>Cyanobacteriota</taxon>
        <taxon>Cyanophyceae</taxon>
        <taxon>Oscillatoriophycideae</taxon>
        <taxon>Chroococcales</taxon>
        <taxon>Microcystaceae</taxon>
        <taxon>Microcystis</taxon>
    </lineage>
</organism>
<protein>
    <recommendedName>
        <fullName evidence="1">Ice-binding protein C-terminal domain-containing protein</fullName>
    </recommendedName>
</protein>
<dbReference type="Pfam" id="PF07589">
    <property type="entry name" value="PEP-CTERM"/>
    <property type="match status" value="1"/>
</dbReference>
<dbReference type="InterPro" id="IPR013424">
    <property type="entry name" value="Ice-binding_C"/>
</dbReference>
<gene>
    <name evidence="2" type="ORF">myaer102_07120</name>
</gene>
<reference evidence="2 3" key="1">
    <citation type="submission" date="2018-11" db="EMBL/GenBank/DDBJ databases">
        <title>Complete genome sequence of Microcystis aeruginosa NIES-102.</title>
        <authorList>
            <person name="Yamaguchi H."/>
            <person name="Suzuki S."/>
            <person name="Kawachi M."/>
        </authorList>
    </citation>
    <scope>NUCLEOTIDE SEQUENCE [LARGE SCALE GENOMIC DNA]</scope>
    <source>
        <strain evidence="2 3">NIES-102</strain>
    </source>
</reference>
<dbReference type="KEGG" id="mvz:myaer102_07120"/>
<evidence type="ECO:0000313" key="3">
    <source>
        <dbReference type="Proteomes" id="UP000278152"/>
    </source>
</evidence>
<sequence length="218" mass="22627">MVGGPITLTQLFNSGAYIKIDENGDGTFDKLFDEWINGNEGMNIIPLNVSNAVTVTGFGSTLSAGLQYDAGAPAFSQNFTSSFGYNLTVLPTTLRLAEAKLELQNSTATGGLINLVQIMDDFSEPTVPTSLTVVDSNVVPDVLTASAVFPGLPVSTSVSTMLNGSAVMGPGGPGISVISQFKQTFTQTQFAIPEPGTVVGLLAAGGLGLAMKRRQKDS</sequence>
<dbReference type="AlphaFoldDB" id="A0A3G9JVU4"/>
<evidence type="ECO:0000259" key="1">
    <source>
        <dbReference type="Pfam" id="PF07589"/>
    </source>
</evidence>
<dbReference type="EMBL" id="AP019314">
    <property type="protein sequence ID" value="BBH38224.1"/>
    <property type="molecule type" value="Genomic_DNA"/>
</dbReference>